<keyword evidence="3" id="KW-1185">Reference proteome</keyword>
<organism evidence="2 3">
    <name type="scientific">Claviceps africana</name>
    <dbReference type="NCBI Taxonomy" id="83212"/>
    <lineage>
        <taxon>Eukaryota</taxon>
        <taxon>Fungi</taxon>
        <taxon>Dikarya</taxon>
        <taxon>Ascomycota</taxon>
        <taxon>Pezizomycotina</taxon>
        <taxon>Sordariomycetes</taxon>
        <taxon>Hypocreomycetidae</taxon>
        <taxon>Hypocreales</taxon>
        <taxon>Clavicipitaceae</taxon>
        <taxon>Claviceps</taxon>
    </lineage>
</organism>
<gene>
    <name evidence="2" type="ORF">E4U42_007805</name>
</gene>
<dbReference type="AlphaFoldDB" id="A0A8K0NFZ2"/>
<comment type="caution">
    <text evidence="2">The sequence shown here is derived from an EMBL/GenBank/DDBJ whole genome shotgun (WGS) entry which is preliminary data.</text>
</comment>
<evidence type="ECO:0008006" key="4">
    <source>
        <dbReference type="Google" id="ProtNLM"/>
    </source>
</evidence>
<evidence type="ECO:0000313" key="3">
    <source>
        <dbReference type="Proteomes" id="UP000811619"/>
    </source>
</evidence>
<feature type="region of interest" description="Disordered" evidence="1">
    <location>
        <begin position="230"/>
        <end position="249"/>
    </location>
</feature>
<feature type="compositionally biased region" description="Basic and acidic residues" evidence="1">
    <location>
        <begin position="230"/>
        <end position="242"/>
    </location>
</feature>
<evidence type="ECO:0000313" key="2">
    <source>
        <dbReference type="EMBL" id="KAG5916092.1"/>
    </source>
</evidence>
<evidence type="ECO:0000256" key="1">
    <source>
        <dbReference type="SAM" id="MobiDB-lite"/>
    </source>
</evidence>
<dbReference type="EMBL" id="SRPY01000922">
    <property type="protein sequence ID" value="KAG5916092.1"/>
    <property type="molecule type" value="Genomic_DNA"/>
</dbReference>
<reference evidence="2" key="1">
    <citation type="journal article" date="2020" name="bioRxiv">
        <title>Whole genome comparisons of ergot fungi reveals the divergence and evolution of species within the genus Claviceps are the result of varying mechanisms driving genome evolution and host range expansion.</title>
        <authorList>
            <person name="Wyka S.A."/>
            <person name="Mondo S.J."/>
            <person name="Liu M."/>
            <person name="Dettman J."/>
            <person name="Nalam V."/>
            <person name="Broders K.D."/>
        </authorList>
    </citation>
    <scope>NUCLEOTIDE SEQUENCE</scope>
    <source>
        <strain evidence="2">CCC 489</strain>
    </source>
</reference>
<accession>A0A8K0NFZ2</accession>
<dbReference type="Proteomes" id="UP000811619">
    <property type="component" value="Unassembled WGS sequence"/>
</dbReference>
<feature type="region of interest" description="Disordered" evidence="1">
    <location>
        <begin position="1"/>
        <end position="210"/>
    </location>
</feature>
<feature type="compositionally biased region" description="Low complexity" evidence="1">
    <location>
        <begin position="62"/>
        <end position="76"/>
    </location>
</feature>
<feature type="compositionally biased region" description="Polar residues" evidence="1">
    <location>
        <begin position="142"/>
        <end position="151"/>
    </location>
</feature>
<feature type="compositionally biased region" description="Acidic residues" evidence="1">
    <location>
        <begin position="96"/>
        <end position="115"/>
    </location>
</feature>
<feature type="compositionally biased region" description="Polar residues" evidence="1">
    <location>
        <begin position="45"/>
        <end position="57"/>
    </location>
</feature>
<dbReference type="OrthoDB" id="4958461at2759"/>
<name>A0A8K0NFZ2_9HYPO</name>
<dbReference type="PANTHER" id="PTHR42084:SF1">
    <property type="entry name" value="SERINE_THREONINE-PROTEIN KINASE PPK6"/>
    <property type="match status" value="1"/>
</dbReference>
<proteinExistence type="predicted"/>
<protein>
    <recommendedName>
        <fullName evidence="4">Serine/threonine-protein kinase ppk6</fullName>
    </recommendedName>
</protein>
<dbReference type="PANTHER" id="PTHR42084">
    <property type="entry name" value="YALI0E26631P"/>
    <property type="match status" value="1"/>
</dbReference>
<sequence length="582" mass="63471">MSADLFAEFNNPPPTSFTSTQPNRPDGNQHKPQAQNPPTLVDAFNFTTAQEASSTSKLVPAWSSFPSSSSGMSGWPQNFLQAQPAANSPKPAGVVVDDDDDDDDDDGWGDFEAPDDTVTPAALPAASCQSLGPIPTTPRWEPNSSVLGTRSRQPETERKARIKARPSDPNVLFDADDFELYNEGDDDEDLDDFGEFEGAEPPIDRKAEPIVASSSSSAFDLLGLDDPPVHFGKESVTNEKSHASRNPSNWEPIYTATTSPHITQASSHPNQLPPPIAFHKNTTTAEPDLASKVPGTVTTAKKNNLSTTTNSFKAVTEDDEWATWDDFSGANGGSSTTAPDKTAVPIHADQKWDWDEEEESCFASFKVDNNSPPPVNVPPPAILLSLFPELFSSMDLLFKPLSGQSITIKQQVLANPKAVHFLQGYVLIASTAARIIAGRKHRWHRDKILAKSMSISAAGSKGMKLAGVDKTQSVREDREAADVVAAWKGYVGRLRSAVAAANSALKADMKVPELTESPQIQKAKMVPTAPKPCVICGLKRDERVARVDHDVEDSFGEWWVDHWGHRACKNFWTQHEKKLRQR</sequence>
<feature type="compositionally biased region" description="Acidic residues" evidence="1">
    <location>
        <begin position="174"/>
        <end position="198"/>
    </location>
</feature>